<gene>
    <name evidence="3" type="ORF">CDEB00056_LOCUS16566</name>
</gene>
<evidence type="ECO:0000256" key="2">
    <source>
        <dbReference type="SAM" id="SignalP"/>
    </source>
</evidence>
<name>A0A7S3QAV7_9STRA</name>
<dbReference type="AlphaFoldDB" id="A0A7S3QAV7"/>
<reference evidence="3" key="1">
    <citation type="submission" date="2021-01" db="EMBL/GenBank/DDBJ databases">
        <authorList>
            <person name="Corre E."/>
            <person name="Pelletier E."/>
            <person name="Niang G."/>
            <person name="Scheremetjew M."/>
            <person name="Finn R."/>
            <person name="Kale V."/>
            <person name="Holt S."/>
            <person name="Cochrane G."/>
            <person name="Meng A."/>
            <person name="Brown T."/>
            <person name="Cohen L."/>
        </authorList>
    </citation>
    <scope>NUCLEOTIDE SEQUENCE</scope>
    <source>
        <strain evidence="3">MM31A-1</strain>
    </source>
</reference>
<feature type="chain" id="PRO_5031313732" description="(S)-ureidoglycine aminohydrolase cupin domain-containing protein" evidence="2">
    <location>
        <begin position="24"/>
        <end position="185"/>
    </location>
</feature>
<protein>
    <recommendedName>
        <fullName evidence="4">(S)-ureidoglycine aminohydrolase cupin domain-containing protein</fullName>
    </recommendedName>
</protein>
<evidence type="ECO:0008006" key="4">
    <source>
        <dbReference type="Google" id="ProtNLM"/>
    </source>
</evidence>
<proteinExistence type="predicted"/>
<dbReference type="EMBL" id="HBIO01021497">
    <property type="protein sequence ID" value="CAE0471713.1"/>
    <property type="molecule type" value="Transcribed_RNA"/>
</dbReference>
<evidence type="ECO:0000313" key="3">
    <source>
        <dbReference type="EMBL" id="CAE0471713.1"/>
    </source>
</evidence>
<keyword evidence="1" id="KW-0812">Transmembrane</keyword>
<feature type="transmembrane region" description="Helical" evidence="1">
    <location>
        <begin position="165"/>
        <end position="184"/>
    </location>
</feature>
<accession>A0A7S3QAV7</accession>
<organism evidence="3">
    <name type="scientific">Chaetoceros debilis</name>
    <dbReference type="NCBI Taxonomy" id="122233"/>
    <lineage>
        <taxon>Eukaryota</taxon>
        <taxon>Sar</taxon>
        <taxon>Stramenopiles</taxon>
        <taxon>Ochrophyta</taxon>
        <taxon>Bacillariophyta</taxon>
        <taxon>Coscinodiscophyceae</taxon>
        <taxon>Chaetocerotophycidae</taxon>
        <taxon>Chaetocerotales</taxon>
        <taxon>Chaetocerotaceae</taxon>
        <taxon>Chaetoceros</taxon>
    </lineage>
</organism>
<sequence length="185" mass="20107">MIFFNKLFYIVVTFLAAVMRSHAFSVHPDSSTSRMTKVIKTFPSSSVVQNAIIRPQQHHSYHVSSALNASPEFSVPSQERCVELGIRDWPQTTKSGESWSEEVQDGQNLTRYILQGSGTVSVNSVNKKFNVGVLLEVEGPASLEWKRDASSDSVIILTPGFENGGLFAAALVGFVALCGALVALS</sequence>
<keyword evidence="1" id="KW-1133">Transmembrane helix</keyword>
<keyword evidence="1" id="KW-0472">Membrane</keyword>
<evidence type="ECO:0000256" key="1">
    <source>
        <dbReference type="SAM" id="Phobius"/>
    </source>
</evidence>
<keyword evidence="2" id="KW-0732">Signal</keyword>
<feature type="signal peptide" evidence="2">
    <location>
        <begin position="1"/>
        <end position="23"/>
    </location>
</feature>